<name>A0A540V3B4_9BACL</name>
<proteinExistence type="predicted"/>
<dbReference type="Pfam" id="PF10006">
    <property type="entry name" value="DUF2249"/>
    <property type="match status" value="1"/>
</dbReference>
<evidence type="ECO:0000313" key="3">
    <source>
        <dbReference type="Proteomes" id="UP000315753"/>
    </source>
</evidence>
<evidence type="ECO:0000259" key="1">
    <source>
        <dbReference type="Pfam" id="PF10006"/>
    </source>
</evidence>
<dbReference type="OrthoDB" id="9798996at2"/>
<evidence type="ECO:0000313" key="2">
    <source>
        <dbReference type="EMBL" id="TQE91234.1"/>
    </source>
</evidence>
<dbReference type="Proteomes" id="UP000315753">
    <property type="component" value="Unassembled WGS sequence"/>
</dbReference>
<dbReference type="RefSeq" id="WP_141601885.1">
    <property type="nucleotide sequence ID" value="NZ_JARMSB010000058.1"/>
</dbReference>
<sequence length="77" mass="9250">MKKISASIHAPDYEPRIRHAKIFETFEGLKSGEYMELINDHDPKPLYYQFMIEREGEFSWEYVEEGPERWKVIIGKN</sequence>
<gene>
    <name evidence="2" type="ORF">FKZ59_06210</name>
</gene>
<comment type="caution">
    <text evidence="2">The sequence shown here is derived from an EMBL/GenBank/DDBJ whole genome shotgun (WGS) entry which is preliminary data.</text>
</comment>
<organism evidence="2 3">
    <name type="scientific">Ureibacillus terrenus</name>
    <dbReference type="NCBI Taxonomy" id="118246"/>
    <lineage>
        <taxon>Bacteria</taxon>
        <taxon>Bacillati</taxon>
        <taxon>Bacillota</taxon>
        <taxon>Bacilli</taxon>
        <taxon>Bacillales</taxon>
        <taxon>Caryophanaceae</taxon>
        <taxon>Ureibacillus</taxon>
    </lineage>
</organism>
<protein>
    <submittedName>
        <fullName evidence="2">DUF2249 domain-containing protein</fullName>
    </submittedName>
</protein>
<reference evidence="2 3" key="1">
    <citation type="submission" date="2019-06" db="EMBL/GenBank/DDBJ databases">
        <title>Genome sequence of Ureibacillus terrenus.</title>
        <authorList>
            <person name="Maclea K.S."/>
            <person name="Simoes M."/>
        </authorList>
    </citation>
    <scope>NUCLEOTIDE SEQUENCE [LARGE SCALE GENOMIC DNA]</scope>
    <source>
        <strain evidence="2 3">ATCC BAA-384</strain>
    </source>
</reference>
<feature type="domain" description="DUF2249" evidence="1">
    <location>
        <begin position="12"/>
        <end position="75"/>
    </location>
</feature>
<keyword evidence="3" id="KW-1185">Reference proteome</keyword>
<dbReference type="AlphaFoldDB" id="A0A540V3B4"/>
<accession>A0A540V3B4</accession>
<dbReference type="InterPro" id="IPR018720">
    <property type="entry name" value="DUF2249"/>
</dbReference>
<dbReference type="EMBL" id="VIGD01000006">
    <property type="protein sequence ID" value="TQE91234.1"/>
    <property type="molecule type" value="Genomic_DNA"/>
</dbReference>